<dbReference type="Gene3D" id="3.30.710.10">
    <property type="entry name" value="Potassium Channel Kv1.1, Chain A"/>
    <property type="match status" value="1"/>
</dbReference>
<reference evidence="4" key="1">
    <citation type="submission" date="2011-05" db="EMBL/GenBank/DDBJ databases">
        <authorList>
            <person name="Richards S.R."/>
            <person name="Qu J."/>
            <person name="Jiang H."/>
            <person name="Jhangiani S.N."/>
            <person name="Agravi P."/>
            <person name="Goodspeed R."/>
            <person name="Gross S."/>
            <person name="Mandapat C."/>
            <person name="Jackson L."/>
            <person name="Mathew T."/>
            <person name="Pu L."/>
            <person name="Thornton R."/>
            <person name="Saada N."/>
            <person name="Wilczek-Boney K.B."/>
            <person name="Lee S."/>
            <person name="Kovar C."/>
            <person name="Wu Y."/>
            <person name="Scherer S.E."/>
            <person name="Worley K.C."/>
            <person name="Muzny D.M."/>
            <person name="Gibbs R."/>
        </authorList>
    </citation>
    <scope>NUCLEOTIDE SEQUENCE</scope>
    <source>
        <strain evidence="4">Brora</strain>
    </source>
</reference>
<dbReference type="PhylomeDB" id="T1JP46"/>
<keyword evidence="1" id="KW-0732">Signal</keyword>
<feature type="domain" description="BTB" evidence="2">
    <location>
        <begin position="150"/>
        <end position="217"/>
    </location>
</feature>
<organism evidence="3 4">
    <name type="scientific">Strigamia maritima</name>
    <name type="common">European centipede</name>
    <name type="synonym">Geophilus maritimus</name>
    <dbReference type="NCBI Taxonomy" id="126957"/>
    <lineage>
        <taxon>Eukaryota</taxon>
        <taxon>Metazoa</taxon>
        <taxon>Ecdysozoa</taxon>
        <taxon>Arthropoda</taxon>
        <taxon>Myriapoda</taxon>
        <taxon>Chilopoda</taxon>
        <taxon>Pleurostigmophora</taxon>
        <taxon>Geophilomorpha</taxon>
        <taxon>Linotaeniidae</taxon>
        <taxon>Strigamia</taxon>
    </lineage>
</organism>
<proteinExistence type="predicted"/>
<dbReference type="HOGENOM" id="CLU_1181518_0_0_1"/>
<protein>
    <recommendedName>
        <fullName evidence="2">BTB domain-containing protein</fullName>
    </recommendedName>
</protein>
<keyword evidence="4" id="KW-1185">Reference proteome</keyword>
<evidence type="ECO:0000259" key="2">
    <source>
        <dbReference type="PROSITE" id="PS50097"/>
    </source>
</evidence>
<feature type="signal peptide" evidence="1">
    <location>
        <begin position="1"/>
        <end position="24"/>
    </location>
</feature>
<dbReference type="AlphaFoldDB" id="T1JP46"/>
<dbReference type="STRING" id="126957.T1JP46"/>
<dbReference type="PANTHER" id="PTHR45632">
    <property type="entry name" value="LD33804P"/>
    <property type="match status" value="1"/>
</dbReference>
<evidence type="ECO:0000313" key="3">
    <source>
        <dbReference type="EnsemblMetazoa" id="SMAR015622-PA"/>
    </source>
</evidence>
<dbReference type="eggNOG" id="KOG4441">
    <property type="taxonomic scope" value="Eukaryota"/>
</dbReference>
<dbReference type="Proteomes" id="UP000014500">
    <property type="component" value="Unassembled WGS sequence"/>
</dbReference>
<dbReference type="Pfam" id="PF00651">
    <property type="entry name" value="BTB"/>
    <property type="match status" value="1"/>
</dbReference>
<dbReference type="CDD" id="cd18186">
    <property type="entry name" value="BTB_POZ_ZBTB_KLHL-like"/>
    <property type="match status" value="1"/>
</dbReference>
<dbReference type="SUPFAM" id="SSF54695">
    <property type="entry name" value="POZ domain"/>
    <property type="match status" value="1"/>
</dbReference>
<accession>T1JP46</accession>
<dbReference type="EMBL" id="JH432222">
    <property type="status" value="NOT_ANNOTATED_CDS"/>
    <property type="molecule type" value="Genomic_DNA"/>
</dbReference>
<feature type="chain" id="PRO_5004580490" description="BTB domain-containing protein" evidence="1">
    <location>
        <begin position="25"/>
        <end position="235"/>
    </location>
</feature>
<reference evidence="3" key="2">
    <citation type="submission" date="2015-02" db="UniProtKB">
        <authorList>
            <consortium name="EnsemblMetazoa"/>
        </authorList>
    </citation>
    <scope>IDENTIFICATION</scope>
</reference>
<dbReference type="SMART" id="SM00225">
    <property type="entry name" value="BTB"/>
    <property type="match status" value="1"/>
</dbReference>
<dbReference type="PROSITE" id="PS50097">
    <property type="entry name" value="BTB"/>
    <property type="match status" value="1"/>
</dbReference>
<dbReference type="InterPro" id="IPR000210">
    <property type="entry name" value="BTB/POZ_dom"/>
</dbReference>
<sequence length="235" mass="26526">MSSCTKALKSSLFLISLKLIGPLADYEVQAGFSIVRVARTACMSRIYFINMDFDDYLLSDGDDFDDSDKITDDDDDDHSLQIESLNDYPFPGLPNSLFVNNQNDHRMDDSADDDGDSKNVFETTPTAERSSKQMEITFANFQNLRREDSCDLTIVCKERKFPVHRLVLRAGSSYFEAMFTCGLQETTASVINLPAIDSNSMAIILDFLYIQKVDTHSLDFNELLDLISSSHSIQF</sequence>
<dbReference type="InterPro" id="IPR011333">
    <property type="entry name" value="SKP1/BTB/POZ_sf"/>
</dbReference>
<name>T1JP46_STRMM</name>
<evidence type="ECO:0000313" key="4">
    <source>
        <dbReference type="Proteomes" id="UP000014500"/>
    </source>
</evidence>
<dbReference type="EnsemblMetazoa" id="SMAR015622-RA">
    <property type="protein sequence ID" value="SMAR015622-PA"/>
    <property type="gene ID" value="SMAR015622"/>
</dbReference>
<evidence type="ECO:0000256" key="1">
    <source>
        <dbReference type="SAM" id="SignalP"/>
    </source>
</evidence>